<feature type="domain" description="GGDEF" evidence="7">
    <location>
        <begin position="415"/>
        <end position="553"/>
    </location>
</feature>
<dbReference type="InterPro" id="IPR000700">
    <property type="entry name" value="PAS-assoc_C"/>
</dbReference>
<dbReference type="InterPro" id="IPR001633">
    <property type="entry name" value="EAL_dom"/>
</dbReference>
<accession>A0A4R2FK01</accession>
<dbReference type="SMART" id="SM00052">
    <property type="entry name" value="EAL"/>
    <property type="match status" value="1"/>
</dbReference>
<dbReference type="InterPro" id="IPR001610">
    <property type="entry name" value="PAC"/>
</dbReference>
<proteinExistence type="predicted"/>
<evidence type="ECO:0000313" key="9">
    <source>
        <dbReference type="Proteomes" id="UP000294832"/>
    </source>
</evidence>
<evidence type="ECO:0000259" key="4">
    <source>
        <dbReference type="PROSITE" id="PS50112"/>
    </source>
</evidence>
<keyword evidence="3" id="KW-0812">Transmembrane</keyword>
<dbReference type="InterPro" id="IPR013655">
    <property type="entry name" value="PAS_fold_3"/>
</dbReference>
<dbReference type="CDD" id="cd00130">
    <property type="entry name" value="PAS"/>
    <property type="match status" value="1"/>
</dbReference>
<dbReference type="NCBIfam" id="TIGR00254">
    <property type="entry name" value="GGDEF"/>
    <property type="match status" value="1"/>
</dbReference>
<evidence type="ECO:0000313" key="8">
    <source>
        <dbReference type="EMBL" id="TCN87147.1"/>
    </source>
</evidence>
<dbReference type="SUPFAM" id="SSF55073">
    <property type="entry name" value="Nucleotide cyclase"/>
    <property type="match status" value="1"/>
</dbReference>
<dbReference type="PROSITE" id="PS50112">
    <property type="entry name" value="PAS"/>
    <property type="match status" value="1"/>
</dbReference>
<protein>
    <recommendedName>
        <fullName evidence="1">cyclic-guanylate-specific phosphodiesterase</fullName>
        <ecNumber evidence="1">3.1.4.52</ecNumber>
    </recommendedName>
</protein>
<dbReference type="PANTHER" id="PTHR44757:SF2">
    <property type="entry name" value="BIOFILM ARCHITECTURE MAINTENANCE PROTEIN MBAA"/>
    <property type="match status" value="1"/>
</dbReference>
<dbReference type="InterPro" id="IPR052155">
    <property type="entry name" value="Biofilm_reg_signaling"/>
</dbReference>
<dbReference type="CDD" id="cd01948">
    <property type="entry name" value="EAL"/>
    <property type="match status" value="1"/>
</dbReference>
<dbReference type="PANTHER" id="PTHR44757">
    <property type="entry name" value="DIGUANYLATE CYCLASE DGCP"/>
    <property type="match status" value="1"/>
</dbReference>
<keyword evidence="9" id="KW-1185">Reference proteome</keyword>
<evidence type="ECO:0000259" key="6">
    <source>
        <dbReference type="PROSITE" id="PS50883"/>
    </source>
</evidence>
<dbReference type="SMART" id="SM00086">
    <property type="entry name" value="PAC"/>
    <property type="match status" value="1"/>
</dbReference>
<dbReference type="SMART" id="SM00267">
    <property type="entry name" value="GGDEF"/>
    <property type="match status" value="1"/>
</dbReference>
<dbReference type="Gene3D" id="3.30.450.20">
    <property type="entry name" value="PAS domain"/>
    <property type="match status" value="1"/>
</dbReference>
<dbReference type="OrthoDB" id="1316910at2"/>
<dbReference type="NCBIfam" id="TIGR00229">
    <property type="entry name" value="sensory_box"/>
    <property type="match status" value="1"/>
</dbReference>
<keyword evidence="3" id="KW-0472">Membrane</keyword>
<gene>
    <name evidence="8" type="ORF">EDC91_105150</name>
</gene>
<dbReference type="SMART" id="SM00091">
    <property type="entry name" value="PAS"/>
    <property type="match status" value="1"/>
</dbReference>
<dbReference type="InterPro" id="IPR029787">
    <property type="entry name" value="Nucleotide_cyclase"/>
</dbReference>
<feature type="domain" description="PAC" evidence="5">
    <location>
        <begin position="330"/>
        <end position="383"/>
    </location>
</feature>
<dbReference type="RefSeq" id="WP_133038311.1">
    <property type="nucleotide sequence ID" value="NZ_SLWF01000005.1"/>
</dbReference>
<evidence type="ECO:0000259" key="5">
    <source>
        <dbReference type="PROSITE" id="PS50113"/>
    </source>
</evidence>
<dbReference type="InterPro" id="IPR035919">
    <property type="entry name" value="EAL_sf"/>
</dbReference>
<feature type="transmembrane region" description="Helical" evidence="3">
    <location>
        <begin position="182"/>
        <end position="203"/>
    </location>
</feature>
<comment type="caution">
    <text evidence="8">The sequence shown here is derived from an EMBL/GenBank/DDBJ whole genome shotgun (WGS) entry which is preliminary data.</text>
</comment>
<dbReference type="Pfam" id="PF00990">
    <property type="entry name" value="GGDEF"/>
    <property type="match status" value="1"/>
</dbReference>
<keyword evidence="3" id="KW-1133">Transmembrane helix</keyword>
<dbReference type="Proteomes" id="UP000294832">
    <property type="component" value="Unassembled WGS sequence"/>
</dbReference>
<evidence type="ECO:0000256" key="3">
    <source>
        <dbReference type="SAM" id="Phobius"/>
    </source>
</evidence>
<dbReference type="Pfam" id="PF08447">
    <property type="entry name" value="PAS_3"/>
    <property type="match status" value="1"/>
</dbReference>
<dbReference type="Pfam" id="PF00563">
    <property type="entry name" value="EAL"/>
    <property type="match status" value="1"/>
</dbReference>
<dbReference type="SUPFAM" id="SSF55785">
    <property type="entry name" value="PYP-like sensor domain (PAS domain)"/>
    <property type="match status" value="1"/>
</dbReference>
<keyword evidence="2" id="KW-0973">c-di-GMP</keyword>
<dbReference type="Gene3D" id="3.30.70.270">
    <property type="match status" value="1"/>
</dbReference>
<dbReference type="EMBL" id="SLWF01000005">
    <property type="protein sequence ID" value="TCN87147.1"/>
    <property type="molecule type" value="Genomic_DNA"/>
</dbReference>
<dbReference type="GO" id="GO:0071111">
    <property type="term" value="F:cyclic-guanylate-specific phosphodiesterase activity"/>
    <property type="evidence" value="ECO:0007669"/>
    <property type="project" value="UniProtKB-EC"/>
</dbReference>
<dbReference type="InterPro" id="IPR000160">
    <property type="entry name" value="GGDEF_dom"/>
</dbReference>
<dbReference type="PROSITE" id="PS50113">
    <property type="entry name" value="PAC"/>
    <property type="match status" value="1"/>
</dbReference>
<organism evidence="8 9">
    <name type="scientific">Shewanella fodinae</name>
    <dbReference type="NCBI Taxonomy" id="552357"/>
    <lineage>
        <taxon>Bacteria</taxon>
        <taxon>Pseudomonadati</taxon>
        <taxon>Pseudomonadota</taxon>
        <taxon>Gammaproteobacteria</taxon>
        <taxon>Alteromonadales</taxon>
        <taxon>Shewanellaceae</taxon>
        <taxon>Shewanella</taxon>
    </lineage>
</organism>
<dbReference type="FunFam" id="3.20.20.450:FF:000001">
    <property type="entry name" value="Cyclic di-GMP phosphodiesterase yahA"/>
    <property type="match status" value="1"/>
</dbReference>
<name>A0A4R2FK01_9GAMM</name>
<dbReference type="EC" id="3.1.4.52" evidence="1"/>
<dbReference type="PROSITE" id="PS50883">
    <property type="entry name" value="EAL"/>
    <property type="match status" value="1"/>
</dbReference>
<dbReference type="AlphaFoldDB" id="A0A4R2FK01"/>
<feature type="transmembrane region" description="Helical" evidence="3">
    <location>
        <begin position="12"/>
        <end position="30"/>
    </location>
</feature>
<feature type="domain" description="EAL" evidence="6">
    <location>
        <begin position="562"/>
        <end position="815"/>
    </location>
</feature>
<dbReference type="Gene3D" id="3.20.20.450">
    <property type="entry name" value="EAL domain"/>
    <property type="match status" value="1"/>
</dbReference>
<evidence type="ECO:0000259" key="7">
    <source>
        <dbReference type="PROSITE" id="PS50887"/>
    </source>
</evidence>
<evidence type="ECO:0000256" key="2">
    <source>
        <dbReference type="ARBA" id="ARBA00022636"/>
    </source>
</evidence>
<dbReference type="InterPro" id="IPR000014">
    <property type="entry name" value="PAS"/>
</dbReference>
<feature type="domain" description="PAS" evidence="4">
    <location>
        <begin position="254"/>
        <end position="326"/>
    </location>
</feature>
<dbReference type="InterPro" id="IPR035965">
    <property type="entry name" value="PAS-like_dom_sf"/>
</dbReference>
<evidence type="ECO:0000256" key="1">
    <source>
        <dbReference type="ARBA" id="ARBA00012282"/>
    </source>
</evidence>
<reference evidence="8 9" key="1">
    <citation type="submission" date="2019-03" db="EMBL/GenBank/DDBJ databases">
        <title>Freshwater and sediment microbial communities from various areas in North America, analyzing microbe dynamics in response to fracking.</title>
        <authorList>
            <person name="Lamendella R."/>
        </authorList>
    </citation>
    <scope>NUCLEOTIDE SEQUENCE [LARGE SCALE GENOMIC DNA]</scope>
    <source>
        <strain evidence="8 9">74A</strain>
    </source>
</reference>
<sequence>MKLLQHLRSYFVPGIILFLYTCLLIGTYLYEHHLLLTDTSQKVISRWTNELSRMDMIVEKTINDQDQTRIEDELLFVSTDLDLKTYLLLDATGKILYANHAIWRGSNAAEVIDTFSPMFQHQVVNAASFSTQVDYERSLLTIYYPLQSAHAAFGKYPQIIYLEYDLYPAIAAADNVFKSRFILSWGIVSLLLLVVLGLTYLSFLKPIKILINSIGKNTVPIPSFWIADELAVLQQCLLQHQQQQNRLIKQLKDNEQRWLFAIDSTRNGIWDWNIASRDVFLSDRWKEMLGFRPEEIADSFTAWKERLHPDEADHVLAALQSFLDGETDQFELLHRLRHKDGHYLWILDRGMIIAWDNAGCPTRMIGTHMDVSEDINNQQTLAHLSSYDSLTNLVNRNSLMELLKKAVHVAHATNSYSALLCLDLDNFKIINDALGHHIGDRLLVQLATRLSDMFAKQTVARLSGDEFVILLNNIGQNEASATTQALMIAGELRHVIAASFNIDGRQLHVSASVGIHLINTVMELNAEELLRRVEMAMFAAKENGRDGCVVYTAELEQRTNQNLLLQNDLRNAINQQQLMLYYQPIVQRDGKIVAAEALLRWYHPKLGFVSPAEFIPVAEHSGLIIELSRWVIAEACRFINSLAAKNCVIPRISINISARQFNHIDFVPSFLSAIAEFQVAPAQLQLELTEHLLLTDLSVIQDKFEALRQAGIAVAIDDFGTGYSSLSYLQHLSLTQLKIDQSFVKQIGCSHKADAIVSTIVNMAHALELQVVAEGVETPEQRQFLLNVGCDSFQGFLWSKPVPAASFTELLTQEFLQPEHGNQ</sequence>
<dbReference type="SUPFAM" id="SSF141868">
    <property type="entry name" value="EAL domain-like"/>
    <property type="match status" value="1"/>
</dbReference>
<dbReference type="InterPro" id="IPR043128">
    <property type="entry name" value="Rev_trsase/Diguanyl_cyclase"/>
</dbReference>
<dbReference type="CDD" id="cd01949">
    <property type="entry name" value="GGDEF"/>
    <property type="match status" value="1"/>
</dbReference>
<dbReference type="PROSITE" id="PS50887">
    <property type="entry name" value="GGDEF"/>
    <property type="match status" value="1"/>
</dbReference>